<dbReference type="AlphaFoldDB" id="A0AA41S5G3"/>
<evidence type="ECO:0000256" key="4">
    <source>
        <dbReference type="ARBA" id="ARBA00022499"/>
    </source>
</evidence>
<dbReference type="GO" id="GO:0005634">
    <property type="term" value="C:nucleus"/>
    <property type="evidence" value="ECO:0007669"/>
    <property type="project" value="UniProtKB-SubCell"/>
</dbReference>
<evidence type="ECO:0000256" key="1">
    <source>
        <dbReference type="ARBA" id="ARBA00004123"/>
    </source>
</evidence>
<sequence>MAQTLKKKKRNEPLLLPSDLRLGPALPSTSSTPAAAKTKRTKCPGVRKVGHKIYDSQNGTTCHQCRQKTMEFMVACKNPSKPCSSEKRRNEPCTLKFCHKCLTN</sequence>
<organism evidence="12 13">
    <name type="scientific">Papaver nudicaule</name>
    <name type="common">Iceland poppy</name>
    <dbReference type="NCBI Taxonomy" id="74823"/>
    <lineage>
        <taxon>Eukaryota</taxon>
        <taxon>Viridiplantae</taxon>
        <taxon>Streptophyta</taxon>
        <taxon>Embryophyta</taxon>
        <taxon>Tracheophyta</taxon>
        <taxon>Spermatophyta</taxon>
        <taxon>Magnoliopsida</taxon>
        <taxon>Ranunculales</taxon>
        <taxon>Papaveraceae</taxon>
        <taxon>Papaveroideae</taxon>
        <taxon>Papaver</taxon>
    </lineage>
</organism>
<comment type="caution">
    <text evidence="12">The sequence shown here is derived from an EMBL/GenBank/DDBJ whole genome shotgun (WGS) entry which is preliminary data.</text>
</comment>
<protein>
    <recommendedName>
        <fullName evidence="11">Zinc-finger domain-containing protein</fullName>
    </recommendedName>
</protein>
<dbReference type="GO" id="GO:0006355">
    <property type="term" value="P:regulation of DNA-templated transcription"/>
    <property type="evidence" value="ECO:0007669"/>
    <property type="project" value="InterPro"/>
</dbReference>
<gene>
    <name evidence="12" type="ORF">MKW94_015153</name>
</gene>
<accession>A0AA41S5G3</accession>
<feature type="domain" description="Zinc-finger" evidence="11">
    <location>
        <begin position="54"/>
        <end position="104"/>
    </location>
</feature>
<feature type="compositionally biased region" description="Low complexity" evidence="10">
    <location>
        <begin position="24"/>
        <end position="36"/>
    </location>
</feature>
<evidence type="ECO:0000256" key="3">
    <source>
        <dbReference type="ARBA" id="ARBA00022490"/>
    </source>
</evidence>
<keyword evidence="13" id="KW-1185">Reference proteome</keyword>
<keyword evidence="6" id="KW-0832">Ubl conjugation</keyword>
<dbReference type="PANTHER" id="PTHR31169">
    <property type="entry name" value="OS05G0300700 PROTEIN"/>
    <property type="match status" value="1"/>
</dbReference>
<name>A0AA41S5G3_PAPNU</name>
<keyword evidence="3" id="KW-0963">Cytoplasm</keyword>
<evidence type="ECO:0000256" key="5">
    <source>
        <dbReference type="ARBA" id="ARBA00022553"/>
    </source>
</evidence>
<evidence type="ECO:0000259" key="11">
    <source>
        <dbReference type="Pfam" id="PF10497"/>
    </source>
</evidence>
<feature type="region of interest" description="Disordered" evidence="10">
    <location>
        <begin position="1"/>
        <end position="42"/>
    </location>
</feature>
<keyword evidence="8" id="KW-0804">Transcription</keyword>
<comment type="subcellular location">
    <subcellularLocation>
        <location evidence="2">Cytoplasm</location>
    </subcellularLocation>
    <subcellularLocation>
        <location evidence="1">Nucleus</location>
    </subcellularLocation>
</comment>
<feature type="compositionally biased region" description="Basic residues" evidence="10">
    <location>
        <begin position="1"/>
        <end position="10"/>
    </location>
</feature>
<proteinExistence type="predicted"/>
<dbReference type="Pfam" id="PF10497">
    <property type="entry name" value="zf-4CXXC_R1"/>
    <property type="match status" value="1"/>
</dbReference>
<evidence type="ECO:0000256" key="8">
    <source>
        <dbReference type="ARBA" id="ARBA00023163"/>
    </source>
</evidence>
<dbReference type="PANTHER" id="PTHR31169:SF8">
    <property type="entry name" value="ZINC-FINGER DOMAIN OF MONOAMINE-OXIDASE A REPRESSOR R1 PROTEIN"/>
    <property type="match status" value="1"/>
</dbReference>
<evidence type="ECO:0000256" key="2">
    <source>
        <dbReference type="ARBA" id="ARBA00004496"/>
    </source>
</evidence>
<reference evidence="12" key="1">
    <citation type="submission" date="2022-03" db="EMBL/GenBank/DDBJ databases">
        <title>A functionally conserved STORR gene fusion in Papaver species that diverged 16.8 million years ago.</title>
        <authorList>
            <person name="Catania T."/>
        </authorList>
    </citation>
    <scope>NUCLEOTIDE SEQUENCE</scope>
    <source>
        <strain evidence="12">S-191538</strain>
    </source>
</reference>
<feature type="non-terminal residue" evidence="12">
    <location>
        <position position="104"/>
    </location>
</feature>
<dbReference type="InterPro" id="IPR040221">
    <property type="entry name" value="CDCA7/CDA7L"/>
</dbReference>
<evidence type="ECO:0000256" key="9">
    <source>
        <dbReference type="ARBA" id="ARBA00023242"/>
    </source>
</evidence>
<evidence type="ECO:0000256" key="6">
    <source>
        <dbReference type="ARBA" id="ARBA00022843"/>
    </source>
</evidence>
<keyword evidence="7" id="KW-0805">Transcription regulation</keyword>
<dbReference type="InterPro" id="IPR018866">
    <property type="entry name" value="Znf-4CXXC_R1"/>
</dbReference>
<dbReference type="GO" id="GO:0005737">
    <property type="term" value="C:cytoplasm"/>
    <property type="evidence" value="ECO:0007669"/>
    <property type="project" value="UniProtKB-SubCell"/>
</dbReference>
<evidence type="ECO:0000256" key="7">
    <source>
        <dbReference type="ARBA" id="ARBA00023015"/>
    </source>
</evidence>
<evidence type="ECO:0000256" key="10">
    <source>
        <dbReference type="SAM" id="MobiDB-lite"/>
    </source>
</evidence>
<evidence type="ECO:0000313" key="12">
    <source>
        <dbReference type="EMBL" id="MCL7028991.1"/>
    </source>
</evidence>
<dbReference type="Proteomes" id="UP001177140">
    <property type="component" value="Unassembled WGS sequence"/>
</dbReference>
<keyword evidence="9" id="KW-0539">Nucleus</keyword>
<evidence type="ECO:0000313" key="13">
    <source>
        <dbReference type="Proteomes" id="UP001177140"/>
    </source>
</evidence>
<keyword evidence="5" id="KW-0597">Phosphoprotein</keyword>
<dbReference type="EMBL" id="JAJJMA010085664">
    <property type="protein sequence ID" value="MCL7028991.1"/>
    <property type="molecule type" value="Genomic_DNA"/>
</dbReference>
<keyword evidence="4" id="KW-1017">Isopeptide bond</keyword>